<dbReference type="InterPro" id="IPR029044">
    <property type="entry name" value="Nucleotide-diphossugar_trans"/>
</dbReference>
<name>A0A1Y2GU68_9FUNG</name>
<dbReference type="EMBL" id="MCFF01000009">
    <property type="protein sequence ID" value="ORZ23768.1"/>
    <property type="molecule type" value="Genomic_DNA"/>
</dbReference>
<dbReference type="GO" id="GO:0006487">
    <property type="term" value="P:protein N-linked glycosylation"/>
    <property type="evidence" value="ECO:0007669"/>
    <property type="project" value="TreeGrafter"/>
</dbReference>
<reference evidence="3 4" key="1">
    <citation type="submission" date="2016-07" db="EMBL/GenBank/DDBJ databases">
        <title>Pervasive Adenine N6-methylation of Active Genes in Fungi.</title>
        <authorList>
            <consortium name="DOE Joint Genome Institute"/>
            <person name="Mondo S.J."/>
            <person name="Dannebaum R.O."/>
            <person name="Kuo R.C."/>
            <person name="Labutti K."/>
            <person name="Haridas S."/>
            <person name="Kuo A."/>
            <person name="Salamov A."/>
            <person name="Ahrendt S.R."/>
            <person name="Lipzen A."/>
            <person name="Sullivan W."/>
            <person name="Andreopoulos W.B."/>
            <person name="Clum A."/>
            <person name="Lindquist E."/>
            <person name="Daum C."/>
            <person name="Ramamoorthy G.K."/>
            <person name="Gryganskyi A."/>
            <person name="Culley D."/>
            <person name="Magnuson J.K."/>
            <person name="James T.Y."/>
            <person name="O'Malley M.A."/>
            <person name="Stajich J.E."/>
            <person name="Spatafora J.W."/>
            <person name="Visel A."/>
            <person name="Grigoriev I.V."/>
        </authorList>
    </citation>
    <scope>NUCLEOTIDE SEQUENCE [LARGE SCALE GENOMIC DNA]</scope>
    <source>
        <strain evidence="3 4">NRRL 3116</strain>
    </source>
</reference>
<feature type="non-terminal residue" evidence="3">
    <location>
        <position position="1"/>
    </location>
</feature>
<dbReference type="OrthoDB" id="2425226at2759"/>
<dbReference type="SUPFAM" id="SSF53448">
    <property type="entry name" value="Nucleotide-diphospho-sugar transferases"/>
    <property type="match status" value="1"/>
</dbReference>
<dbReference type="GO" id="GO:0005794">
    <property type="term" value="C:Golgi apparatus"/>
    <property type="evidence" value="ECO:0007669"/>
    <property type="project" value="TreeGrafter"/>
</dbReference>
<dbReference type="Pfam" id="PF01793">
    <property type="entry name" value="Glyco_transf_15"/>
    <property type="match status" value="1"/>
</dbReference>
<dbReference type="GeneID" id="33562270"/>
<dbReference type="RefSeq" id="XP_021883582.1">
    <property type="nucleotide sequence ID" value="XM_022020426.1"/>
</dbReference>
<feature type="non-terminal residue" evidence="3">
    <location>
        <position position="299"/>
    </location>
</feature>
<dbReference type="Proteomes" id="UP000193648">
    <property type="component" value="Unassembled WGS sequence"/>
</dbReference>
<dbReference type="PANTHER" id="PTHR31121:SF6">
    <property type="entry name" value="ALPHA-1,2 MANNOSYLTRANSFERASE KTR1"/>
    <property type="match status" value="1"/>
</dbReference>
<organism evidence="3 4">
    <name type="scientific">Lobosporangium transversale</name>
    <dbReference type="NCBI Taxonomy" id="64571"/>
    <lineage>
        <taxon>Eukaryota</taxon>
        <taxon>Fungi</taxon>
        <taxon>Fungi incertae sedis</taxon>
        <taxon>Mucoromycota</taxon>
        <taxon>Mortierellomycotina</taxon>
        <taxon>Mortierellomycetes</taxon>
        <taxon>Mortierellales</taxon>
        <taxon>Mortierellaceae</taxon>
        <taxon>Lobosporangium</taxon>
    </lineage>
</organism>
<dbReference type="PANTHER" id="PTHR31121">
    <property type="entry name" value="ALPHA-1,2 MANNOSYLTRANSFERASE KTR1"/>
    <property type="match status" value="1"/>
</dbReference>
<evidence type="ECO:0000313" key="3">
    <source>
        <dbReference type="EMBL" id="ORZ23768.1"/>
    </source>
</evidence>
<dbReference type="GO" id="GO:0000026">
    <property type="term" value="F:alpha-1,2-mannosyltransferase activity"/>
    <property type="evidence" value="ECO:0007669"/>
    <property type="project" value="TreeGrafter"/>
</dbReference>
<gene>
    <name evidence="3" type="ORF">BCR41DRAFT_296002</name>
</gene>
<dbReference type="GO" id="GO:0000032">
    <property type="term" value="P:cell wall mannoprotein biosynthetic process"/>
    <property type="evidence" value="ECO:0007669"/>
    <property type="project" value="TreeGrafter"/>
</dbReference>
<dbReference type="Gene3D" id="3.90.550.10">
    <property type="entry name" value="Spore Coat Polysaccharide Biosynthesis Protein SpsA, Chain A"/>
    <property type="match status" value="1"/>
</dbReference>
<accession>A0A1Y2GU68</accession>
<comment type="similarity">
    <text evidence="1">Belongs to the glycosyltransferase 15 family.</text>
</comment>
<dbReference type="STRING" id="64571.A0A1Y2GU68"/>
<comment type="caution">
    <text evidence="3">The sequence shown here is derived from an EMBL/GenBank/DDBJ whole genome shotgun (WGS) entry which is preliminary data.</text>
</comment>
<dbReference type="AlphaFoldDB" id="A0A1Y2GU68"/>
<proteinExistence type="inferred from homology"/>
<evidence type="ECO:0000256" key="2">
    <source>
        <dbReference type="ARBA" id="ARBA00022679"/>
    </source>
</evidence>
<evidence type="ECO:0000313" key="4">
    <source>
        <dbReference type="Proteomes" id="UP000193648"/>
    </source>
</evidence>
<keyword evidence="4" id="KW-1185">Reference proteome</keyword>
<dbReference type="InterPro" id="IPR002685">
    <property type="entry name" value="Glyco_trans_15"/>
</dbReference>
<sequence length="299" mass="34599">EESVVYRIKKANGVLVMLAHEVELQRVRETVRHAEDRFNRGRNYPWVILSSIPFTVRSRNLVKQLSKGSITFGLIPHDQWRLPKWIEAAKVRNADYTRKKLGMNKTSLLTRHKWRYTSGYLAQHELLDPYDIFWRIDPGVEIFCDIEEDPMLAMEASGKKLAWSLSSSINEIGVPGAWTIIQKFKETHPELISDSNDESFLMRESKDAFAACTYSVENSIGRVDFFRSPEYKAYFDFIDQEGPIYYEKWNDAAVVTIGLSLLNRRTDITFMKNLGWRLDSSTAPIAYCPQDCPCDPQLN</sequence>
<protein>
    <submittedName>
        <fullName evidence="3">Nucleotide-diphospho-sugar transferase</fullName>
    </submittedName>
</protein>
<dbReference type="InParanoid" id="A0A1Y2GU68"/>
<evidence type="ECO:0000256" key="1">
    <source>
        <dbReference type="ARBA" id="ARBA00007677"/>
    </source>
</evidence>
<keyword evidence="2 3" id="KW-0808">Transferase</keyword>
<dbReference type="GO" id="GO:0016020">
    <property type="term" value="C:membrane"/>
    <property type="evidence" value="ECO:0007669"/>
    <property type="project" value="InterPro"/>
</dbReference>